<dbReference type="RefSeq" id="WP_330199069.1">
    <property type="nucleotide sequence ID" value="NZ_JAZDRP010000004.1"/>
</dbReference>
<gene>
    <name evidence="1" type="ORF">V0U79_08510</name>
</gene>
<accession>A0ABU7LR74</accession>
<evidence type="ECO:0000313" key="2">
    <source>
        <dbReference type="Proteomes" id="UP001354971"/>
    </source>
</evidence>
<reference evidence="1 2" key="1">
    <citation type="submission" date="2024-01" db="EMBL/GenBank/DDBJ databases">
        <title>Hyphobacterium bacterium isolated from marine sediment.</title>
        <authorList>
            <person name="Zhao S."/>
        </authorList>
    </citation>
    <scope>NUCLEOTIDE SEQUENCE [LARGE SCALE GENOMIC DNA]</scope>
    <source>
        <strain evidence="2">HN65</strain>
    </source>
</reference>
<evidence type="ECO:0000313" key="1">
    <source>
        <dbReference type="EMBL" id="MEE2526406.1"/>
    </source>
</evidence>
<dbReference type="Proteomes" id="UP001354971">
    <property type="component" value="Unassembled WGS sequence"/>
</dbReference>
<organism evidence="1 2">
    <name type="scientific">Hyphobacterium lacteum</name>
    <dbReference type="NCBI Taxonomy" id="3116575"/>
    <lineage>
        <taxon>Bacteria</taxon>
        <taxon>Pseudomonadati</taxon>
        <taxon>Pseudomonadota</taxon>
        <taxon>Alphaproteobacteria</taxon>
        <taxon>Maricaulales</taxon>
        <taxon>Maricaulaceae</taxon>
        <taxon>Hyphobacterium</taxon>
    </lineage>
</organism>
<protein>
    <submittedName>
        <fullName evidence="1">Uncharacterized protein</fullName>
    </submittedName>
</protein>
<proteinExistence type="predicted"/>
<sequence>MKILRKTASPAKLPNVRGYGVLNRTGSASVAALFDARRKASKTQK</sequence>
<name>A0ABU7LR74_9PROT</name>
<dbReference type="EMBL" id="JAZDRP010000004">
    <property type="protein sequence ID" value="MEE2526406.1"/>
    <property type="molecule type" value="Genomic_DNA"/>
</dbReference>
<comment type="caution">
    <text evidence="1">The sequence shown here is derived from an EMBL/GenBank/DDBJ whole genome shotgun (WGS) entry which is preliminary data.</text>
</comment>
<keyword evidence="2" id="KW-1185">Reference proteome</keyword>